<dbReference type="PANTHER" id="PTHR38011:SF11">
    <property type="entry name" value="2,5-DIAMINO-6-RIBOSYLAMINO-4(3H)-PYRIMIDINONE 5'-PHOSPHATE REDUCTASE"/>
    <property type="match status" value="1"/>
</dbReference>
<protein>
    <submittedName>
        <fullName evidence="2">Dihydrofolate reductase family protein</fullName>
    </submittedName>
</protein>
<dbReference type="PANTHER" id="PTHR38011">
    <property type="entry name" value="DIHYDROFOLATE REDUCTASE FAMILY PROTEIN (AFU_ORTHOLOGUE AFUA_8G06820)"/>
    <property type="match status" value="1"/>
</dbReference>
<dbReference type="Gene3D" id="3.40.430.10">
    <property type="entry name" value="Dihydrofolate Reductase, subunit A"/>
    <property type="match status" value="1"/>
</dbReference>
<sequence length="203" mass="22111">MAPGSVPGVTETDTETPEDTMRRIINSTYITLDGVIENPAWTSPYFDEEAMAFAGEQTDGADALLMGRRTYDGFAAAWPKMDESDPTTGAAYFNNVKKYVASTTLKDPEWKNTEVLQGDLIEEVTKLKAQDGKDILMYGYGVVTHALVKAGLVDEVRFWIHPVLQGGPSVSSPLSDAQATLALADTRVMKSGVIIASYRPVNR</sequence>
<reference evidence="3" key="1">
    <citation type="journal article" date="2019" name="Int. J. Syst. Evol. Microbiol.">
        <title>The Global Catalogue of Microorganisms (GCM) 10K type strain sequencing project: providing services to taxonomists for standard genome sequencing and annotation.</title>
        <authorList>
            <consortium name="The Broad Institute Genomics Platform"/>
            <consortium name="The Broad Institute Genome Sequencing Center for Infectious Disease"/>
            <person name="Wu L."/>
            <person name="Ma J."/>
        </authorList>
    </citation>
    <scope>NUCLEOTIDE SEQUENCE [LARGE SCALE GENOMIC DNA]</scope>
    <source>
        <strain evidence="3">JCM 3175</strain>
    </source>
</reference>
<dbReference type="InterPro" id="IPR002734">
    <property type="entry name" value="RibDG_C"/>
</dbReference>
<dbReference type="InterPro" id="IPR050765">
    <property type="entry name" value="Riboflavin_Biosynth_HTPR"/>
</dbReference>
<organism evidence="2 3">
    <name type="scientific">Micromonospora coerulea</name>
    <dbReference type="NCBI Taxonomy" id="47856"/>
    <lineage>
        <taxon>Bacteria</taxon>
        <taxon>Bacillati</taxon>
        <taxon>Actinomycetota</taxon>
        <taxon>Actinomycetes</taxon>
        <taxon>Micromonosporales</taxon>
        <taxon>Micromonosporaceae</taxon>
        <taxon>Micromonospora</taxon>
    </lineage>
</organism>
<dbReference type="Pfam" id="PF01872">
    <property type="entry name" value="RibD_C"/>
    <property type="match status" value="1"/>
</dbReference>
<dbReference type="EMBL" id="BAABGU010000002">
    <property type="protein sequence ID" value="GAA4562587.1"/>
    <property type="molecule type" value="Genomic_DNA"/>
</dbReference>
<dbReference type="Proteomes" id="UP001500307">
    <property type="component" value="Unassembled WGS sequence"/>
</dbReference>
<dbReference type="SUPFAM" id="SSF53597">
    <property type="entry name" value="Dihydrofolate reductase-like"/>
    <property type="match status" value="1"/>
</dbReference>
<evidence type="ECO:0000313" key="2">
    <source>
        <dbReference type="EMBL" id="GAA4562587.1"/>
    </source>
</evidence>
<evidence type="ECO:0000313" key="3">
    <source>
        <dbReference type="Proteomes" id="UP001500307"/>
    </source>
</evidence>
<dbReference type="InterPro" id="IPR024072">
    <property type="entry name" value="DHFR-like_dom_sf"/>
</dbReference>
<gene>
    <name evidence="2" type="ORF">GCM10023176_04490</name>
</gene>
<proteinExistence type="predicted"/>
<keyword evidence="3" id="KW-1185">Reference proteome</keyword>
<evidence type="ECO:0000259" key="1">
    <source>
        <dbReference type="Pfam" id="PF01872"/>
    </source>
</evidence>
<name>A0ABP8S6N9_9ACTN</name>
<accession>A0ABP8S6N9</accession>
<comment type="caution">
    <text evidence="2">The sequence shown here is derived from an EMBL/GenBank/DDBJ whole genome shotgun (WGS) entry which is preliminary data.</text>
</comment>
<feature type="domain" description="Bacterial bifunctional deaminase-reductase C-terminal" evidence="1">
    <location>
        <begin position="24"/>
        <end position="193"/>
    </location>
</feature>